<proteinExistence type="predicted"/>
<accession>A0ABN7X7G7</accession>
<feature type="non-terminal residue" evidence="1">
    <location>
        <position position="1"/>
    </location>
</feature>
<protein>
    <submittedName>
        <fullName evidence="1">37214_t:CDS:1</fullName>
    </submittedName>
</protein>
<comment type="caution">
    <text evidence="1">The sequence shown here is derived from an EMBL/GenBank/DDBJ whole genome shotgun (WGS) entry which is preliminary data.</text>
</comment>
<evidence type="ECO:0000313" key="2">
    <source>
        <dbReference type="Proteomes" id="UP000789901"/>
    </source>
</evidence>
<dbReference type="EMBL" id="CAJVQB010099061">
    <property type="protein sequence ID" value="CAG8850010.1"/>
    <property type="molecule type" value="Genomic_DNA"/>
</dbReference>
<reference evidence="1 2" key="1">
    <citation type="submission" date="2021-06" db="EMBL/GenBank/DDBJ databases">
        <authorList>
            <person name="Kallberg Y."/>
            <person name="Tangrot J."/>
            <person name="Rosling A."/>
        </authorList>
    </citation>
    <scope>NUCLEOTIDE SEQUENCE [LARGE SCALE GENOMIC DNA]</scope>
    <source>
        <strain evidence="1 2">120-4 pot B 10/14</strain>
    </source>
</reference>
<feature type="non-terminal residue" evidence="1">
    <location>
        <position position="69"/>
    </location>
</feature>
<organism evidence="1 2">
    <name type="scientific">Gigaspora margarita</name>
    <dbReference type="NCBI Taxonomy" id="4874"/>
    <lineage>
        <taxon>Eukaryota</taxon>
        <taxon>Fungi</taxon>
        <taxon>Fungi incertae sedis</taxon>
        <taxon>Mucoromycota</taxon>
        <taxon>Glomeromycotina</taxon>
        <taxon>Glomeromycetes</taxon>
        <taxon>Diversisporales</taxon>
        <taxon>Gigasporaceae</taxon>
        <taxon>Gigaspora</taxon>
    </lineage>
</organism>
<dbReference type="Proteomes" id="UP000789901">
    <property type="component" value="Unassembled WGS sequence"/>
</dbReference>
<evidence type="ECO:0000313" key="1">
    <source>
        <dbReference type="EMBL" id="CAG8850010.1"/>
    </source>
</evidence>
<keyword evidence="2" id="KW-1185">Reference proteome</keyword>
<name>A0ABN7X7G7_GIGMA</name>
<gene>
    <name evidence="1" type="ORF">GMARGA_LOCUS39997</name>
</gene>
<sequence length="69" mass="7699">CAKDQTKVAELIEVCKHQQKWIGCVPIDDTTIPITMTIEELHNKISSFKKATYITVCALSACIPRILPV</sequence>